<comment type="caution">
    <text evidence="2">The sequence shown here is derived from an EMBL/GenBank/DDBJ whole genome shotgun (WGS) entry which is preliminary data.</text>
</comment>
<accession>A0A850T0X2</accession>
<evidence type="ECO:0000259" key="1">
    <source>
        <dbReference type="Pfam" id="PF00881"/>
    </source>
</evidence>
<dbReference type="AlphaFoldDB" id="A0A850T0X2"/>
<dbReference type="EMBL" id="JACADJ010000054">
    <property type="protein sequence ID" value="NWH05980.1"/>
    <property type="molecule type" value="Genomic_DNA"/>
</dbReference>
<gene>
    <name evidence="2" type="ORF">HXW94_13445</name>
</gene>
<dbReference type="Pfam" id="PF00881">
    <property type="entry name" value="Nitroreductase"/>
    <property type="match status" value="1"/>
</dbReference>
<sequence length="253" mass="28583">MTDDILKTYRYFLKDSIRKTIAFQLTDQNQGVPAPPIEKPYPEGATLIDLPGPDEWHGIFQADITHAIGNRKSHRVYRDQSLSLKELAYLLWCTQGVRGKRFHGHAYRNVPSAGCRHALETYLAVFNVDDIDAGVYRYLPLSHQLVFEFKDDLLSQKMIIASLNQSYPGKSAVTFIWSAVPYRMEWRYGLAAHKVIALDAGHVCQNLYLACEAIDAGTCAIAAYDQEELDELLGLDGEEEFAIYLAPVGKVRR</sequence>
<dbReference type="PANTHER" id="PTHR43745:SF2">
    <property type="entry name" value="NITROREDUCTASE MJ1384-RELATED"/>
    <property type="match status" value="1"/>
</dbReference>
<keyword evidence="3" id="KW-1185">Reference proteome</keyword>
<organism evidence="2 3">
    <name type="scientific">Desulfobacter latus</name>
    <dbReference type="NCBI Taxonomy" id="2292"/>
    <lineage>
        <taxon>Bacteria</taxon>
        <taxon>Pseudomonadati</taxon>
        <taxon>Thermodesulfobacteriota</taxon>
        <taxon>Desulfobacteria</taxon>
        <taxon>Desulfobacterales</taxon>
        <taxon>Desulfobacteraceae</taxon>
        <taxon>Desulfobacter</taxon>
    </lineage>
</organism>
<dbReference type="InterPro" id="IPR020051">
    <property type="entry name" value="SagB-type_dehydrogenase"/>
</dbReference>
<evidence type="ECO:0000313" key="3">
    <source>
        <dbReference type="Proteomes" id="UP000553343"/>
    </source>
</evidence>
<dbReference type="InterPro" id="IPR052544">
    <property type="entry name" value="Bacteriocin_Proc_Enz"/>
</dbReference>
<dbReference type="Gene3D" id="3.40.109.10">
    <property type="entry name" value="NADH Oxidase"/>
    <property type="match status" value="1"/>
</dbReference>
<protein>
    <submittedName>
        <fullName evidence="2">SagB/ThcOx family dehydrogenase</fullName>
    </submittedName>
</protein>
<dbReference type="InterPro" id="IPR029479">
    <property type="entry name" value="Nitroreductase"/>
</dbReference>
<dbReference type="RefSeq" id="WP_178367435.1">
    <property type="nucleotide sequence ID" value="NZ_JACADJ010000054.1"/>
</dbReference>
<proteinExistence type="predicted"/>
<dbReference type="CDD" id="cd02142">
    <property type="entry name" value="McbC_SagB-like_oxidoreductase"/>
    <property type="match status" value="1"/>
</dbReference>
<feature type="domain" description="Nitroreductase" evidence="1">
    <location>
        <begin position="69"/>
        <end position="250"/>
    </location>
</feature>
<dbReference type="InterPro" id="IPR000415">
    <property type="entry name" value="Nitroreductase-like"/>
</dbReference>
<dbReference type="NCBIfam" id="TIGR03605">
    <property type="entry name" value="antibiot_sagB"/>
    <property type="match status" value="1"/>
</dbReference>
<evidence type="ECO:0000313" key="2">
    <source>
        <dbReference type="EMBL" id="NWH05980.1"/>
    </source>
</evidence>
<reference evidence="2 3" key="1">
    <citation type="submission" date="2020-06" db="EMBL/GenBank/DDBJ databases">
        <title>High-quality draft genome of sulfate reducer Desulfobacter latus type strain AcrS2 isolated from marine sediment.</title>
        <authorList>
            <person name="Hoppe M."/>
            <person name="Larsen C.K."/>
            <person name="Marshall I.P.G."/>
            <person name="Schramm A."/>
            <person name="Marietou A.G."/>
        </authorList>
    </citation>
    <scope>NUCLEOTIDE SEQUENCE [LARGE SCALE GENOMIC DNA]</scope>
    <source>
        <strain evidence="2 3">AcRS2</strain>
    </source>
</reference>
<dbReference type="GO" id="GO:0016491">
    <property type="term" value="F:oxidoreductase activity"/>
    <property type="evidence" value="ECO:0007669"/>
    <property type="project" value="InterPro"/>
</dbReference>
<dbReference type="SUPFAM" id="SSF55469">
    <property type="entry name" value="FMN-dependent nitroreductase-like"/>
    <property type="match status" value="1"/>
</dbReference>
<name>A0A850T0X2_9BACT</name>
<dbReference type="Proteomes" id="UP000553343">
    <property type="component" value="Unassembled WGS sequence"/>
</dbReference>
<dbReference type="PANTHER" id="PTHR43745">
    <property type="entry name" value="NITROREDUCTASE MJ1384-RELATED"/>
    <property type="match status" value="1"/>
</dbReference>